<dbReference type="SUPFAM" id="SSF53335">
    <property type="entry name" value="S-adenosyl-L-methionine-dependent methyltransferases"/>
    <property type="match status" value="1"/>
</dbReference>
<evidence type="ECO:0000259" key="1">
    <source>
        <dbReference type="Pfam" id="PF13649"/>
    </source>
</evidence>
<comment type="caution">
    <text evidence="2">The sequence shown here is derived from an EMBL/GenBank/DDBJ whole genome shotgun (WGS) entry which is preliminary data.</text>
</comment>
<gene>
    <name evidence="2" type="ORF">ERJ67_08890</name>
</gene>
<protein>
    <submittedName>
        <fullName evidence="2">Methyltransferase domain-containing protein</fullName>
    </submittedName>
</protein>
<dbReference type="EMBL" id="SRMO01000084">
    <property type="protein sequence ID" value="TGG90838.1"/>
    <property type="molecule type" value="Genomic_DNA"/>
</dbReference>
<dbReference type="InterPro" id="IPR029063">
    <property type="entry name" value="SAM-dependent_MTases_sf"/>
</dbReference>
<accession>A0A524RLC1</accession>
<dbReference type="Pfam" id="PF13649">
    <property type="entry name" value="Methyltransf_25"/>
    <property type="match status" value="1"/>
</dbReference>
<dbReference type="InterPro" id="IPR041698">
    <property type="entry name" value="Methyltransf_25"/>
</dbReference>
<dbReference type="Proteomes" id="UP000317990">
    <property type="component" value="Unassembled WGS sequence"/>
</dbReference>
<dbReference type="GO" id="GO:0032259">
    <property type="term" value="P:methylation"/>
    <property type="evidence" value="ECO:0007669"/>
    <property type="project" value="UniProtKB-KW"/>
</dbReference>
<keyword evidence="2" id="KW-0808">Transferase</keyword>
<feature type="domain" description="Methyltransferase" evidence="1">
    <location>
        <begin position="186"/>
        <end position="283"/>
    </location>
</feature>
<keyword evidence="2" id="KW-0489">Methyltransferase</keyword>
<dbReference type="Gene3D" id="3.40.50.150">
    <property type="entry name" value="Vaccinia Virus protein VP39"/>
    <property type="match status" value="1"/>
</dbReference>
<dbReference type="InterPro" id="IPR050508">
    <property type="entry name" value="Methyltransf_Superfamily"/>
</dbReference>
<dbReference type="PANTHER" id="PTHR42912:SF81">
    <property type="entry name" value="METHYLTRANSFERASE DOMAIN-CONTAINING PROTEIN"/>
    <property type="match status" value="1"/>
</dbReference>
<evidence type="ECO:0000313" key="3">
    <source>
        <dbReference type="Proteomes" id="UP000317990"/>
    </source>
</evidence>
<dbReference type="GO" id="GO:0008168">
    <property type="term" value="F:methyltransferase activity"/>
    <property type="evidence" value="ECO:0007669"/>
    <property type="project" value="UniProtKB-KW"/>
</dbReference>
<dbReference type="CDD" id="cd02440">
    <property type="entry name" value="AdoMet_MTases"/>
    <property type="match status" value="1"/>
</dbReference>
<name>A0A524RLC1_9CHRO</name>
<reference evidence="2 3" key="1">
    <citation type="journal article" date="2019" name="mSystems">
        <title>Life at home and on the roam: Genomic adaptions reflect the dual lifestyle of an intracellular, facultative symbiont.</title>
        <authorList>
            <person name="Burgsdorf I."/>
        </authorList>
    </citation>
    <scope>NUCLEOTIDE SEQUENCE [LARGE SCALE GENOMIC DNA]</scope>
    <source>
        <strain evidence="2">277cV</strain>
    </source>
</reference>
<dbReference type="AlphaFoldDB" id="A0A524RLC1"/>
<organism evidence="2 3">
    <name type="scientific">Aphanocapsa feldmannii 277cV</name>
    <dbReference type="NCBI Taxonomy" id="2507553"/>
    <lineage>
        <taxon>Bacteria</taxon>
        <taxon>Bacillati</taxon>
        <taxon>Cyanobacteriota</taxon>
        <taxon>Cyanophyceae</taxon>
        <taxon>Oscillatoriophycideae</taxon>
        <taxon>Chroococcales</taxon>
        <taxon>Microcystaceae</taxon>
        <taxon>Aphanocapsa</taxon>
    </lineage>
</organism>
<sequence>MADPVTKLAYRILQTGKGLAGLLHKQASDGLMHSLVPESAPRTLPLTPAMAEALKASRDCLLERDWNDAALGIYPTSLLFDTPWLSWARRYPLIWLDTPSILERRQRRDVKAVPDTINRENYPDYYLQTFHHQTDGYLSDHSATLYDLQVEILFNGTADVMRRRILAPLKRALGTVQPRRGRSLRVLDVATGTGRTLRQLRAALPDADLVGTDLSAAYLREANRLLSRLPGECPQLVRANAEALPFADDSFDAVSCVFLLHELPRQARARVLEQCERVLRPGGVMVLADSIQLADSPEFRTVMENFHRVFHEPYYKDYVMDDIDAHFRSAGFEQLLSESHFMVRVWSCVKAVGQPSARAT</sequence>
<proteinExistence type="predicted"/>
<evidence type="ECO:0000313" key="2">
    <source>
        <dbReference type="EMBL" id="TGG90838.1"/>
    </source>
</evidence>
<dbReference type="PANTHER" id="PTHR42912">
    <property type="entry name" value="METHYLTRANSFERASE"/>
    <property type="match status" value="1"/>
</dbReference>